<feature type="region of interest" description="Disordered" evidence="1">
    <location>
        <begin position="1"/>
        <end position="50"/>
    </location>
</feature>
<dbReference type="STRING" id="331657.A0A4U0VUF7"/>
<dbReference type="AlphaFoldDB" id="A0A4U0VUF7"/>
<reference evidence="2 3" key="1">
    <citation type="submission" date="2017-03" db="EMBL/GenBank/DDBJ databases">
        <title>Genomes of endolithic fungi from Antarctica.</title>
        <authorList>
            <person name="Coleine C."/>
            <person name="Masonjones S."/>
            <person name="Stajich J.E."/>
        </authorList>
    </citation>
    <scope>NUCLEOTIDE SEQUENCE [LARGE SCALE GENOMIC DNA]</scope>
    <source>
        <strain evidence="2 3">CCFEE 5187</strain>
    </source>
</reference>
<feature type="compositionally biased region" description="Basic and acidic residues" evidence="1">
    <location>
        <begin position="354"/>
        <end position="366"/>
    </location>
</feature>
<dbReference type="EMBL" id="NAJN01002464">
    <property type="protein sequence ID" value="TKA52376.1"/>
    <property type="molecule type" value="Genomic_DNA"/>
</dbReference>
<feature type="compositionally biased region" description="Basic and acidic residues" evidence="1">
    <location>
        <begin position="282"/>
        <end position="294"/>
    </location>
</feature>
<organism evidence="2 3">
    <name type="scientific">Cryomyces minteri</name>
    <dbReference type="NCBI Taxonomy" id="331657"/>
    <lineage>
        <taxon>Eukaryota</taxon>
        <taxon>Fungi</taxon>
        <taxon>Dikarya</taxon>
        <taxon>Ascomycota</taxon>
        <taxon>Pezizomycotina</taxon>
        <taxon>Dothideomycetes</taxon>
        <taxon>Dothideomycetes incertae sedis</taxon>
        <taxon>Cryomyces</taxon>
    </lineage>
</organism>
<feature type="compositionally biased region" description="Low complexity" evidence="1">
    <location>
        <begin position="392"/>
        <end position="404"/>
    </location>
</feature>
<feature type="compositionally biased region" description="Low complexity" evidence="1">
    <location>
        <begin position="23"/>
        <end position="32"/>
    </location>
</feature>
<feature type="compositionally biased region" description="Low complexity" evidence="1">
    <location>
        <begin position="41"/>
        <end position="50"/>
    </location>
</feature>
<dbReference type="CDD" id="cd00085">
    <property type="entry name" value="HNHc"/>
    <property type="match status" value="1"/>
</dbReference>
<proteinExistence type="predicted"/>
<evidence type="ECO:0000313" key="2">
    <source>
        <dbReference type="EMBL" id="TKA52376.1"/>
    </source>
</evidence>
<feature type="compositionally biased region" description="Polar residues" evidence="1">
    <location>
        <begin position="317"/>
        <end position="326"/>
    </location>
</feature>
<evidence type="ECO:0000256" key="1">
    <source>
        <dbReference type="SAM" id="MobiDB-lite"/>
    </source>
</evidence>
<accession>A0A4U0VUF7</accession>
<evidence type="ECO:0008006" key="4">
    <source>
        <dbReference type="Google" id="ProtNLM"/>
    </source>
</evidence>
<protein>
    <recommendedName>
        <fullName evidence="4">HNH nuclease domain-containing protein</fullName>
    </recommendedName>
</protein>
<dbReference type="OrthoDB" id="5352262at2759"/>
<comment type="caution">
    <text evidence="2">The sequence shown here is derived from an EMBL/GenBank/DDBJ whole genome shotgun (WGS) entry which is preliminary data.</text>
</comment>
<feature type="compositionally biased region" description="Polar residues" evidence="1">
    <location>
        <begin position="367"/>
        <end position="386"/>
    </location>
</feature>
<feature type="region of interest" description="Disordered" evidence="1">
    <location>
        <begin position="274"/>
        <end position="417"/>
    </location>
</feature>
<gene>
    <name evidence="2" type="ORF">B0A49_13758</name>
</gene>
<sequence>MSFTTQPPVYPPPTMLPPPVPPTTNTSGSSSSGRKRKRQEPSPGGSSYAVSSASSEFSLTVKKKVARITDDETCWHCGARPTDLCHVIGKKDREFPQLVQQGLITFDHLGDIDNAIPLCPTCHRNFDDINKPGLIFLPSDLRYFIDFEKDDFKRRESRARDTGSIPKRTCPTPQMYLEHQIGSGIIKEQEGTLGGLYLRYTLYDYFPRLGQSSAWIPGLGPFQEPESWHGAPMAAIWRAFLILGSPLCGIPDKEARLLGELRDLYKRKISVSTTGTGAAVGGDREGGERQEDHLGPGTHTDTVNRVDQAQARGGDMTTPTGDTQRLSGEDLNARGGADAWGSTVDSAIDLASESSKRRGQEPKSSKDYANQQTIKPSGTPPKQQFIKSCDVTPQQQPQIRSQTQAEPSFGLPRHRPRPYHTAKQLWKWGPSSSSRDKVSHFTRMTGWIKD</sequence>
<feature type="compositionally biased region" description="Pro residues" evidence="1">
    <location>
        <begin position="8"/>
        <end position="22"/>
    </location>
</feature>
<dbReference type="InterPro" id="IPR003615">
    <property type="entry name" value="HNH_nuc"/>
</dbReference>
<keyword evidence="3" id="KW-1185">Reference proteome</keyword>
<name>A0A4U0VUF7_9PEZI</name>
<dbReference type="Proteomes" id="UP000308768">
    <property type="component" value="Unassembled WGS sequence"/>
</dbReference>
<evidence type="ECO:0000313" key="3">
    <source>
        <dbReference type="Proteomes" id="UP000308768"/>
    </source>
</evidence>